<proteinExistence type="predicted"/>
<evidence type="ECO:0000313" key="1">
    <source>
        <dbReference type="EMBL" id="APG05236.1"/>
    </source>
</evidence>
<dbReference type="PATRIC" id="fig|1440763.5.peg.816"/>
<gene>
    <name evidence="1" type="ORF">BJI69_15905</name>
</gene>
<name>A0A0G9HEB1_9GAMM</name>
<organism evidence="1 2">
    <name type="scientific">Luteibacter rhizovicinus DSM 16549</name>
    <dbReference type="NCBI Taxonomy" id="1440763"/>
    <lineage>
        <taxon>Bacteria</taxon>
        <taxon>Pseudomonadati</taxon>
        <taxon>Pseudomonadota</taxon>
        <taxon>Gammaproteobacteria</taxon>
        <taxon>Lysobacterales</taxon>
        <taxon>Rhodanobacteraceae</taxon>
        <taxon>Luteibacter</taxon>
    </lineage>
</organism>
<dbReference type="SUPFAM" id="SSF55785">
    <property type="entry name" value="PYP-like sensor domain (PAS domain)"/>
    <property type="match status" value="1"/>
</dbReference>
<dbReference type="KEGG" id="lrz:BJI69_15905"/>
<accession>A0A0G9HEB1</accession>
<dbReference type="AlphaFoldDB" id="A0A0G9HEB1"/>
<dbReference type="Gene3D" id="3.30.450.20">
    <property type="entry name" value="PAS domain"/>
    <property type="match status" value="1"/>
</dbReference>
<protein>
    <submittedName>
        <fullName evidence="1">Uncharacterized protein</fullName>
    </submittedName>
</protein>
<dbReference type="InterPro" id="IPR035965">
    <property type="entry name" value="PAS-like_dom_sf"/>
</dbReference>
<dbReference type="RefSeq" id="WP_046966754.1">
    <property type="nucleotide sequence ID" value="NZ_CP017480.1"/>
</dbReference>
<dbReference type="Pfam" id="PF00989">
    <property type="entry name" value="PAS"/>
    <property type="match status" value="1"/>
</dbReference>
<dbReference type="GO" id="GO:0006355">
    <property type="term" value="P:regulation of DNA-templated transcription"/>
    <property type="evidence" value="ECO:0007669"/>
    <property type="project" value="InterPro"/>
</dbReference>
<sequence>MSRISFDEPWTFGGHPWRSLKDTSFGVIVADAQGDIVHLNERAAELHGWVRLAVGPEDYSRMYSIFTEEGRPYPSEDLPLSRAVRNGETSKHARWVIRRPDGSRQTMQGSAYPVVDAEGDQVASVLVHDAISGLTPG</sequence>
<reference evidence="2" key="1">
    <citation type="submission" date="2016-09" db="EMBL/GenBank/DDBJ databases">
        <authorList>
            <person name="Lysoe E."/>
        </authorList>
    </citation>
    <scope>NUCLEOTIDE SEQUENCE [LARGE SCALE GENOMIC DNA]</scope>
    <source>
        <strain evidence="2">LJ96T</strain>
    </source>
</reference>
<dbReference type="STRING" id="1440763.BJI69_15905"/>
<dbReference type="EMBL" id="CP017480">
    <property type="protein sequence ID" value="APG05236.1"/>
    <property type="molecule type" value="Genomic_DNA"/>
</dbReference>
<dbReference type="Proteomes" id="UP000182987">
    <property type="component" value="Chromosome"/>
</dbReference>
<dbReference type="CDD" id="cd00130">
    <property type="entry name" value="PAS"/>
    <property type="match status" value="1"/>
</dbReference>
<evidence type="ECO:0000313" key="2">
    <source>
        <dbReference type="Proteomes" id="UP000182987"/>
    </source>
</evidence>
<dbReference type="PROSITE" id="PS50112">
    <property type="entry name" value="PAS"/>
    <property type="match status" value="1"/>
</dbReference>
<keyword evidence="2" id="KW-1185">Reference proteome</keyword>
<dbReference type="InterPro" id="IPR000014">
    <property type="entry name" value="PAS"/>
</dbReference>
<dbReference type="NCBIfam" id="TIGR00229">
    <property type="entry name" value="sensory_box"/>
    <property type="match status" value="1"/>
</dbReference>
<dbReference type="InterPro" id="IPR013767">
    <property type="entry name" value="PAS_fold"/>
</dbReference>